<name>A0A1T4ZZV1_9SPHN</name>
<keyword evidence="2" id="KW-1185">Reference proteome</keyword>
<gene>
    <name evidence="1" type="ORF">SAMN06295937_100235</name>
</gene>
<evidence type="ECO:0000313" key="1">
    <source>
        <dbReference type="EMBL" id="SKB28262.1"/>
    </source>
</evidence>
<evidence type="ECO:0008006" key="3">
    <source>
        <dbReference type="Google" id="ProtNLM"/>
    </source>
</evidence>
<proteinExistence type="predicted"/>
<protein>
    <recommendedName>
        <fullName evidence="3">XRE family transcriptional regulator</fullName>
    </recommendedName>
</protein>
<reference evidence="2" key="1">
    <citation type="submission" date="2017-02" db="EMBL/GenBank/DDBJ databases">
        <authorList>
            <person name="Varghese N."/>
            <person name="Submissions S."/>
        </authorList>
    </citation>
    <scope>NUCLEOTIDE SEQUENCE [LARGE SCALE GENOMIC DNA]</scope>
    <source>
        <strain evidence="2">R11H</strain>
    </source>
</reference>
<dbReference type="OrthoDB" id="7376075at2"/>
<dbReference type="Proteomes" id="UP000190044">
    <property type="component" value="Unassembled WGS sequence"/>
</dbReference>
<accession>A0A1T4ZZV1</accession>
<dbReference type="EMBL" id="FUYP01000002">
    <property type="protein sequence ID" value="SKB28262.1"/>
    <property type="molecule type" value="Genomic_DNA"/>
</dbReference>
<sequence length="80" mass="8898">MERSLLQRVNAFLNESGMPPSTFGRAAVRDPRFVSDLRRGRVPGRKTLARVENFMSKWRADRSAGLDEGAGSRHGGAVRQ</sequence>
<dbReference type="RefSeq" id="WP_079636975.1">
    <property type="nucleotide sequence ID" value="NZ_FUYP01000002.1"/>
</dbReference>
<dbReference type="AlphaFoldDB" id="A0A1T4ZZV1"/>
<organism evidence="1 2">
    <name type="scientific">Sphingopyxis flava</name>
    <dbReference type="NCBI Taxonomy" id="1507287"/>
    <lineage>
        <taxon>Bacteria</taxon>
        <taxon>Pseudomonadati</taxon>
        <taxon>Pseudomonadota</taxon>
        <taxon>Alphaproteobacteria</taxon>
        <taxon>Sphingomonadales</taxon>
        <taxon>Sphingomonadaceae</taxon>
        <taxon>Sphingopyxis</taxon>
    </lineage>
</organism>
<evidence type="ECO:0000313" key="2">
    <source>
        <dbReference type="Proteomes" id="UP000190044"/>
    </source>
</evidence>